<dbReference type="PANTHER" id="PTHR43861">
    <property type="entry name" value="TRANS-ACONITATE 2-METHYLTRANSFERASE-RELATED"/>
    <property type="match status" value="1"/>
</dbReference>
<dbReference type="Gene3D" id="3.40.50.150">
    <property type="entry name" value="Vaccinia Virus protein VP39"/>
    <property type="match status" value="1"/>
</dbReference>
<reference evidence="4 5" key="1">
    <citation type="submission" date="2021-03" db="EMBL/GenBank/DDBJ databases">
        <title>Genomic Encyclopedia of Type Strains, Phase IV (KMG-IV): sequencing the most valuable type-strain genomes for metagenomic binning, comparative biology and taxonomic classification.</title>
        <authorList>
            <person name="Goeker M."/>
        </authorList>
    </citation>
    <scope>NUCLEOTIDE SEQUENCE [LARGE SCALE GENOMIC DNA]</scope>
    <source>
        <strain evidence="4 5">DSM 24738</strain>
    </source>
</reference>
<dbReference type="PANTHER" id="PTHR43861:SF1">
    <property type="entry name" value="TRANS-ACONITATE 2-METHYLTRANSFERASE"/>
    <property type="match status" value="1"/>
</dbReference>
<evidence type="ECO:0000256" key="2">
    <source>
        <dbReference type="ARBA" id="ARBA00022679"/>
    </source>
</evidence>
<accession>A0ABS4GN09</accession>
<evidence type="ECO:0000313" key="5">
    <source>
        <dbReference type="Proteomes" id="UP001519343"/>
    </source>
</evidence>
<comment type="caution">
    <text evidence="4">The sequence shown here is derived from an EMBL/GenBank/DDBJ whole genome shotgun (WGS) entry which is preliminary data.</text>
</comment>
<dbReference type="SUPFAM" id="SSF53335">
    <property type="entry name" value="S-adenosyl-L-methionine-dependent methyltransferases"/>
    <property type="match status" value="1"/>
</dbReference>
<dbReference type="GO" id="GO:0008168">
    <property type="term" value="F:methyltransferase activity"/>
    <property type="evidence" value="ECO:0007669"/>
    <property type="project" value="UniProtKB-KW"/>
</dbReference>
<keyword evidence="1 4" id="KW-0489">Methyltransferase</keyword>
<dbReference type="InterPro" id="IPR029063">
    <property type="entry name" value="SAM-dependent_MTases_sf"/>
</dbReference>
<dbReference type="Pfam" id="PF13649">
    <property type="entry name" value="Methyltransf_25"/>
    <property type="match status" value="1"/>
</dbReference>
<dbReference type="EMBL" id="JAGGKT010000003">
    <property type="protein sequence ID" value="MBP1931658.1"/>
    <property type="molecule type" value="Genomic_DNA"/>
</dbReference>
<keyword evidence="5" id="KW-1185">Reference proteome</keyword>
<evidence type="ECO:0000313" key="4">
    <source>
        <dbReference type="EMBL" id="MBP1931658.1"/>
    </source>
</evidence>
<organism evidence="4 5">
    <name type="scientific">Ammoniphilus resinae</name>
    <dbReference type="NCBI Taxonomy" id="861532"/>
    <lineage>
        <taxon>Bacteria</taxon>
        <taxon>Bacillati</taxon>
        <taxon>Bacillota</taxon>
        <taxon>Bacilli</taxon>
        <taxon>Bacillales</taxon>
        <taxon>Paenibacillaceae</taxon>
        <taxon>Aneurinibacillus group</taxon>
        <taxon>Ammoniphilus</taxon>
    </lineage>
</organism>
<proteinExistence type="predicted"/>
<feature type="domain" description="Methyltransferase" evidence="3">
    <location>
        <begin position="41"/>
        <end position="128"/>
    </location>
</feature>
<dbReference type="CDD" id="cd02440">
    <property type="entry name" value="AdoMet_MTases"/>
    <property type="match status" value="1"/>
</dbReference>
<gene>
    <name evidence="4" type="ORF">J2Z37_001659</name>
</gene>
<evidence type="ECO:0000259" key="3">
    <source>
        <dbReference type="Pfam" id="PF13649"/>
    </source>
</evidence>
<name>A0ABS4GN09_9BACL</name>
<dbReference type="RefSeq" id="WP_209809744.1">
    <property type="nucleotide sequence ID" value="NZ_JAGGKT010000003.1"/>
</dbReference>
<dbReference type="Proteomes" id="UP001519343">
    <property type="component" value="Unassembled WGS sequence"/>
</dbReference>
<sequence length="257" mass="28693">MSGSNMKQNWDANLYDGKLGFVAEFGKGLLSLLEPQTGEKILDLGCGTGDLTAEIAACGAVPVGLDMSTEMIFKAQQKYPNLRFLQGDGESFQLEQNFDAVFSNAALHWMKKPEKVIESVRGALRQGGRFTAEFGGKGNVQTIVKAISTVLEKQGVDPGERNPWYFPSIGEYAQILENQGFRLTYAAHFDRPTPLKDGENGLDHWLNMFGDSFFKGFSEGQKDLIFTQVKDLVRPQLFHGNQWIADYKRIRILAIKE</sequence>
<keyword evidence="2" id="KW-0808">Transferase</keyword>
<protein>
    <submittedName>
        <fullName evidence="4">Trans-aconitate methyltransferase</fullName>
    </submittedName>
</protein>
<dbReference type="GO" id="GO:0032259">
    <property type="term" value="P:methylation"/>
    <property type="evidence" value="ECO:0007669"/>
    <property type="project" value="UniProtKB-KW"/>
</dbReference>
<evidence type="ECO:0000256" key="1">
    <source>
        <dbReference type="ARBA" id="ARBA00022603"/>
    </source>
</evidence>
<dbReference type="InterPro" id="IPR041698">
    <property type="entry name" value="Methyltransf_25"/>
</dbReference>